<comment type="caution">
    <text evidence="1">The sequence shown here is derived from an EMBL/GenBank/DDBJ whole genome shotgun (WGS) entry which is preliminary data.</text>
</comment>
<reference evidence="1 2" key="1">
    <citation type="journal article" date="2023" name="Plants (Basel)">
        <title>Bridging the Gap: Combining Genomics and Transcriptomics Approaches to Understand Stylosanthes scabra, an Orphan Legume from the Brazilian Caatinga.</title>
        <authorList>
            <person name="Ferreira-Neto J.R.C."/>
            <person name="da Silva M.D."/>
            <person name="Binneck E."/>
            <person name="de Melo N.F."/>
            <person name="da Silva R.H."/>
            <person name="de Melo A.L.T.M."/>
            <person name="Pandolfi V."/>
            <person name="Bustamante F.O."/>
            <person name="Brasileiro-Vidal A.C."/>
            <person name="Benko-Iseppon A.M."/>
        </authorList>
    </citation>
    <scope>NUCLEOTIDE SEQUENCE [LARGE SCALE GENOMIC DNA]</scope>
    <source>
        <tissue evidence="1">Leaves</tissue>
    </source>
</reference>
<dbReference type="Proteomes" id="UP001341840">
    <property type="component" value="Unassembled WGS sequence"/>
</dbReference>
<evidence type="ECO:0000313" key="1">
    <source>
        <dbReference type="EMBL" id="MED6154524.1"/>
    </source>
</evidence>
<protein>
    <submittedName>
        <fullName evidence="1">Uncharacterized protein</fullName>
    </submittedName>
</protein>
<feature type="non-terminal residue" evidence="1">
    <location>
        <position position="1"/>
    </location>
</feature>
<gene>
    <name evidence="1" type="ORF">PIB30_113341</name>
</gene>
<name>A0ABU6U086_9FABA</name>
<proteinExistence type="predicted"/>
<organism evidence="1 2">
    <name type="scientific">Stylosanthes scabra</name>
    <dbReference type="NCBI Taxonomy" id="79078"/>
    <lineage>
        <taxon>Eukaryota</taxon>
        <taxon>Viridiplantae</taxon>
        <taxon>Streptophyta</taxon>
        <taxon>Embryophyta</taxon>
        <taxon>Tracheophyta</taxon>
        <taxon>Spermatophyta</taxon>
        <taxon>Magnoliopsida</taxon>
        <taxon>eudicotyledons</taxon>
        <taxon>Gunneridae</taxon>
        <taxon>Pentapetalae</taxon>
        <taxon>rosids</taxon>
        <taxon>fabids</taxon>
        <taxon>Fabales</taxon>
        <taxon>Fabaceae</taxon>
        <taxon>Papilionoideae</taxon>
        <taxon>50 kb inversion clade</taxon>
        <taxon>dalbergioids sensu lato</taxon>
        <taxon>Dalbergieae</taxon>
        <taxon>Pterocarpus clade</taxon>
        <taxon>Stylosanthes</taxon>
    </lineage>
</organism>
<sequence length="94" mass="11074">AMQYPREENTEGCMRIDVIEKLIREVQEEEAMAKLQAKQARYIELDDTNHDFVLQKNPYVVQQNEELVQKNLGIVQKNEDIVQKNKEEVQKNDA</sequence>
<dbReference type="EMBL" id="JASCZI010099669">
    <property type="protein sequence ID" value="MED6154524.1"/>
    <property type="molecule type" value="Genomic_DNA"/>
</dbReference>
<evidence type="ECO:0000313" key="2">
    <source>
        <dbReference type="Proteomes" id="UP001341840"/>
    </source>
</evidence>
<accession>A0ABU6U086</accession>
<keyword evidence="2" id="KW-1185">Reference proteome</keyword>